<organism evidence="10 11">
    <name type="scientific">Pocillopora damicornis</name>
    <name type="common">Cauliflower coral</name>
    <name type="synonym">Millepora damicornis</name>
    <dbReference type="NCBI Taxonomy" id="46731"/>
    <lineage>
        <taxon>Eukaryota</taxon>
        <taxon>Metazoa</taxon>
        <taxon>Cnidaria</taxon>
        <taxon>Anthozoa</taxon>
        <taxon>Hexacorallia</taxon>
        <taxon>Scleractinia</taxon>
        <taxon>Astrocoeniina</taxon>
        <taxon>Pocilloporidae</taxon>
        <taxon>Pocillopora</taxon>
    </lineage>
</organism>
<evidence type="ECO:0000256" key="8">
    <source>
        <dbReference type="SAM" id="Coils"/>
    </source>
</evidence>
<feature type="coiled-coil region" evidence="8">
    <location>
        <begin position="195"/>
        <end position="226"/>
    </location>
</feature>
<sequence>KTQKHGVLLLNYSLMSSWAGFTDEELLRLRQTAGEDGTALGSLRKSAINTAKRQRPREKVRSRGTSSGKLDSGKKEGNEDQGARDCAQFAPQNTSSKSYSGRSTSRLDSREEEKENSSPECERRGKSVSQVKERNSLSEESSLENKSLKNANDQQGKAFEVDDGHQEQSGILTDKEVEIDLPNIIDENDRIQAIELSALEKMQEKQKQIEQENKRKKAALQETIKKRYQKTQAEAHTLSLVQKELSHLDSLLSADVAILRDKIEESSRDFLSAQKRYEKAEKEFVEAKMDLHRKTERKDLLTEHLYTIIRENELRKAKKLEELMVKLNVGNDFGFSAQNEGDEAIMEQNNSEIPVLSEDNARREIPESNSGSALHPCHAVEDKTPIEQTEVDMAKQKMLSEAVSEKEVTVPT</sequence>
<evidence type="ECO:0000313" key="11">
    <source>
        <dbReference type="Proteomes" id="UP000275408"/>
    </source>
</evidence>
<dbReference type="AlphaFoldDB" id="A0A3M6TB77"/>
<keyword evidence="6" id="KW-0333">Golgi apparatus</keyword>
<feature type="non-terminal residue" evidence="10">
    <location>
        <position position="1"/>
    </location>
</feature>
<evidence type="ECO:0000256" key="9">
    <source>
        <dbReference type="SAM" id="MobiDB-lite"/>
    </source>
</evidence>
<evidence type="ECO:0000256" key="7">
    <source>
        <dbReference type="ARBA" id="ARBA00023054"/>
    </source>
</evidence>
<evidence type="ECO:0000256" key="6">
    <source>
        <dbReference type="ARBA" id="ARBA00023034"/>
    </source>
</evidence>
<dbReference type="InterPro" id="IPR007033">
    <property type="entry name" value="GORAB"/>
</dbReference>
<evidence type="ECO:0000256" key="4">
    <source>
        <dbReference type="ARBA" id="ARBA00014130"/>
    </source>
</evidence>
<feature type="compositionally biased region" description="Basic and acidic residues" evidence="9">
    <location>
        <begin position="71"/>
        <end position="83"/>
    </location>
</feature>
<evidence type="ECO:0000256" key="1">
    <source>
        <dbReference type="ARBA" id="ARBA00004496"/>
    </source>
</evidence>
<feature type="compositionally biased region" description="Low complexity" evidence="9">
    <location>
        <begin position="138"/>
        <end position="150"/>
    </location>
</feature>
<dbReference type="EMBL" id="RCHS01003956">
    <property type="protein sequence ID" value="RMX38642.1"/>
    <property type="molecule type" value="Genomic_DNA"/>
</dbReference>
<protein>
    <recommendedName>
        <fullName evidence="4">RAB6-interacting golgin</fullName>
    </recommendedName>
</protein>
<comment type="caution">
    <text evidence="10">The sequence shown here is derived from an EMBL/GenBank/DDBJ whole genome shotgun (WGS) entry which is preliminary data.</text>
</comment>
<evidence type="ECO:0000256" key="2">
    <source>
        <dbReference type="ARBA" id="ARBA00004555"/>
    </source>
</evidence>
<evidence type="ECO:0000313" key="10">
    <source>
        <dbReference type="EMBL" id="RMX38642.1"/>
    </source>
</evidence>
<accession>A0A3M6TB77</accession>
<gene>
    <name evidence="10" type="ORF">pdam_00005906</name>
</gene>
<dbReference type="OrthoDB" id="9909311at2759"/>
<dbReference type="GO" id="GO:0005794">
    <property type="term" value="C:Golgi apparatus"/>
    <property type="evidence" value="ECO:0007669"/>
    <property type="project" value="UniProtKB-SubCell"/>
</dbReference>
<evidence type="ECO:0000256" key="5">
    <source>
        <dbReference type="ARBA" id="ARBA00022490"/>
    </source>
</evidence>
<keyword evidence="11" id="KW-1185">Reference proteome</keyword>
<comment type="similarity">
    <text evidence="3">Belongs to the GORAB family.</text>
</comment>
<feature type="region of interest" description="Disordered" evidence="9">
    <location>
        <begin position="34"/>
        <end position="171"/>
    </location>
</feature>
<dbReference type="PANTHER" id="PTHR21470">
    <property type="entry name" value="RAB6-INTERACTING PROTEIN GORAB"/>
    <property type="match status" value="1"/>
</dbReference>
<reference evidence="10 11" key="1">
    <citation type="journal article" date="2018" name="Sci. Rep.">
        <title>Comparative analysis of the Pocillopora damicornis genome highlights role of immune system in coral evolution.</title>
        <authorList>
            <person name="Cunning R."/>
            <person name="Bay R.A."/>
            <person name="Gillette P."/>
            <person name="Baker A.C."/>
            <person name="Traylor-Knowles N."/>
        </authorList>
    </citation>
    <scope>NUCLEOTIDE SEQUENCE [LARGE SCALE GENOMIC DNA]</scope>
    <source>
        <strain evidence="10">RSMAS</strain>
        <tissue evidence="10">Whole animal</tissue>
    </source>
</reference>
<name>A0A3M6TB77_POCDA</name>
<feature type="compositionally biased region" description="Basic residues" evidence="9">
    <location>
        <begin position="52"/>
        <end position="62"/>
    </location>
</feature>
<proteinExistence type="inferred from homology"/>
<evidence type="ECO:0000256" key="3">
    <source>
        <dbReference type="ARBA" id="ARBA00005599"/>
    </source>
</evidence>
<feature type="compositionally biased region" description="Basic and acidic residues" evidence="9">
    <location>
        <begin position="105"/>
        <end position="137"/>
    </location>
</feature>
<dbReference type="PANTHER" id="PTHR21470:SF2">
    <property type="entry name" value="RAB6-INTERACTING GOLGIN"/>
    <property type="match status" value="1"/>
</dbReference>
<feature type="compositionally biased region" description="Low complexity" evidence="9">
    <location>
        <begin position="94"/>
        <end position="104"/>
    </location>
</feature>
<keyword evidence="5" id="KW-0963">Cytoplasm</keyword>
<dbReference type="Pfam" id="PF04949">
    <property type="entry name" value="Transcrip_act"/>
    <property type="match status" value="1"/>
</dbReference>
<dbReference type="Proteomes" id="UP000275408">
    <property type="component" value="Unassembled WGS sequence"/>
</dbReference>
<comment type="subcellular location">
    <subcellularLocation>
        <location evidence="1">Cytoplasm</location>
    </subcellularLocation>
    <subcellularLocation>
        <location evidence="2">Golgi apparatus</location>
    </subcellularLocation>
</comment>
<feature type="coiled-coil region" evidence="8">
    <location>
        <begin position="263"/>
        <end position="297"/>
    </location>
</feature>
<dbReference type="GO" id="GO:1905515">
    <property type="term" value="P:non-motile cilium assembly"/>
    <property type="evidence" value="ECO:0007669"/>
    <property type="project" value="TreeGrafter"/>
</dbReference>
<keyword evidence="7 8" id="KW-0175">Coiled coil</keyword>